<dbReference type="Proteomes" id="UP000291485">
    <property type="component" value="Unassembled WGS sequence"/>
</dbReference>
<accession>A0A4R0NQW6</accession>
<proteinExistence type="predicted"/>
<protein>
    <submittedName>
        <fullName evidence="2">Uncharacterized protein</fullName>
    </submittedName>
</protein>
<evidence type="ECO:0000256" key="1">
    <source>
        <dbReference type="SAM" id="Phobius"/>
    </source>
</evidence>
<dbReference type="OrthoDB" id="770467at2"/>
<dbReference type="EMBL" id="SJSN01000018">
    <property type="protein sequence ID" value="TCD02193.1"/>
    <property type="molecule type" value="Genomic_DNA"/>
</dbReference>
<dbReference type="AlphaFoldDB" id="A0A4R0NQW6"/>
<feature type="transmembrane region" description="Helical" evidence="1">
    <location>
        <begin position="117"/>
        <end position="134"/>
    </location>
</feature>
<name>A0A4R0NQW6_9SPHI</name>
<keyword evidence="1" id="KW-1133">Transmembrane helix</keyword>
<organism evidence="2 3">
    <name type="scientific">Pedobacter frigidisoli</name>
    <dbReference type="NCBI Taxonomy" id="2530455"/>
    <lineage>
        <taxon>Bacteria</taxon>
        <taxon>Pseudomonadati</taxon>
        <taxon>Bacteroidota</taxon>
        <taxon>Sphingobacteriia</taxon>
        <taxon>Sphingobacteriales</taxon>
        <taxon>Sphingobacteriaceae</taxon>
        <taxon>Pedobacter</taxon>
    </lineage>
</organism>
<keyword evidence="1" id="KW-0472">Membrane</keyword>
<keyword evidence="3" id="KW-1185">Reference proteome</keyword>
<evidence type="ECO:0000313" key="2">
    <source>
        <dbReference type="EMBL" id="TCD02193.1"/>
    </source>
</evidence>
<comment type="caution">
    <text evidence="2">The sequence shown here is derived from an EMBL/GenBank/DDBJ whole genome shotgun (WGS) entry which is preliminary data.</text>
</comment>
<dbReference type="RefSeq" id="WP_131561966.1">
    <property type="nucleotide sequence ID" value="NZ_SJSN01000018.1"/>
</dbReference>
<reference evidence="2 3" key="1">
    <citation type="submission" date="2019-02" db="EMBL/GenBank/DDBJ databases">
        <title>Pedobacter sp. RP-3-11 sp. nov., isolated from Arctic soil.</title>
        <authorList>
            <person name="Dahal R.H."/>
        </authorList>
    </citation>
    <scope>NUCLEOTIDE SEQUENCE [LARGE SCALE GENOMIC DNA]</scope>
    <source>
        <strain evidence="2 3">RP-3-11</strain>
    </source>
</reference>
<evidence type="ECO:0000313" key="3">
    <source>
        <dbReference type="Proteomes" id="UP000291485"/>
    </source>
</evidence>
<keyword evidence="1" id="KW-0812">Transmembrane</keyword>
<gene>
    <name evidence="2" type="ORF">EZ449_19240</name>
</gene>
<feature type="transmembrane region" description="Helical" evidence="1">
    <location>
        <begin position="38"/>
        <end position="59"/>
    </location>
</feature>
<sequence length="139" mass="14598">MILAKKFFLIIVFVALSSLSKADTGCRLSDGSIHGPQTGNALLGATLVPFSLGLVILYYNSPTVQTAVGSCPSFATGVTTTGRSCTTSALTILGLGLVAQNQGQEVSFNIFNCDLDHYVWVLGALAGILGAFFVKKEMF</sequence>